<dbReference type="Proteomes" id="UP000812961">
    <property type="component" value="Unassembled WGS sequence"/>
</dbReference>
<name>A0ABS7GKA7_9BACT</name>
<proteinExistence type="predicted"/>
<dbReference type="InterPro" id="IPR052345">
    <property type="entry name" value="Rad_response_metalloprotease"/>
</dbReference>
<gene>
    <name evidence="2" type="ORF">K1Y79_27670</name>
</gene>
<accession>A0ABS7GKA7</accession>
<dbReference type="PROSITE" id="PS50943">
    <property type="entry name" value="HTH_CROC1"/>
    <property type="match status" value="1"/>
</dbReference>
<dbReference type="SMART" id="SM00530">
    <property type="entry name" value="HTH_XRE"/>
    <property type="match status" value="1"/>
</dbReference>
<organism evidence="2 3">
    <name type="scientific">Chitinophaga rhizophila</name>
    <dbReference type="NCBI Taxonomy" id="2866212"/>
    <lineage>
        <taxon>Bacteria</taxon>
        <taxon>Pseudomonadati</taxon>
        <taxon>Bacteroidota</taxon>
        <taxon>Chitinophagia</taxon>
        <taxon>Chitinophagales</taxon>
        <taxon>Chitinophagaceae</taxon>
        <taxon>Chitinophaga</taxon>
    </lineage>
</organism>
<feature type="domain" description="HTH cro/C1-type" evidence="1">
    <location>
        <begin position="8"/>
        <end position="64"/>
    </location>
</feature>
<dbReference type="RefSeq" id="WP_220253467.1">
    <property type="nucleotide sequence ID" value="NZ_JAICCF010000006.1"/>
</dbReference>
<comment type="caution">
    <text evidence="2">The sequence shown here is derived from an EMBL/GenBank/DDBJ whole genome shotgun (WGS) entry which is preliminary data.</text>
</comment>
<dbReference type="Pfam" id="PF01381">
    <property type="entry name" value="HTH_3"/>
    <property type="match status" value="1"/>
</dbReference>
<evidence type="ECO:0000313" key="3">
    <source>
        <dbReference type="Proteomes" id="UP000812961"/>
    </source>
</evidence>
<dbReference type="PANTHER" id="PTHR43236">
    <property type="entry name" value="ANTITOXIN HIGA1"/>
    <property type="match status" value="1"/>
</dbReference>
<evidence type="ECO:0000313" key="2">
    <source>
        <dbReference type="EMBL" id="MBW8688147.1"/>
    </source>
</evidence>
<dbReference type="PANTHER" id="PTHR43236:SF1">
    <property type="entry name" value="BLL7220 PROTEIN"/>
    <property type="match status" value="1"/>
</dbReference>
<evidence type="ECO:0000259" key="1">
    <source>
        <dbReference type="PROSITE" id="PS50943"/>
    </source>
</evidence>
<protein>
    <submittedName>
        <fullName evidence="2">XRE family transcriptional regulator</fullName>
    </submittedName>
</protein>
<dbReference type="SUPFAM" id="SSF47413">
    <property type="entry name" value="lambda repressor-like DNA-binding domains"/>
    <property type="match status" value="1"/>
</dbReference>
<dbReference type="InterPro" id="IPR010982">
    <property type="entry name" value="Lambda_DNA-bd_dom_sf"/>
</dbReference>
<reference evidence="2 3" key="1">
    <citation type="submission" date="2021-08" db="EMBL/GenBank/DDBJ databases">
        <title>The genome sequence of Chitinophaga sp. B61.</title>
        <authorList>
            <person name="Zhang X."/>
        </authorList>
    </citation>
    <scope>NUCLEOTIDE SEQUENCE [LARGE SCALE GENOMIC DNA]</scope>
    <source>
        <strain evidence="2 3">B61</strain>
    </source>
</reference>
<keyword evidence="3" id="KW-1185">Reference proteome</keyword>
<dbReference type="CDD" id="cd00093">
    <property type="entry name" value="HTH_XRE"/>
    <property type="match status" value="1"/>
</dbReference>
<dbReference type="EMBL" id="JAICCF010000006">
    <property type="protein sequence ID" value="MBW8688147.1"/>
    <property type="molecule type" value="Genomic_DNA"/>
</dbReference>
<dbReference type="Gene3D" id="1.10.260.40">
    <property type="entry name" value="lambda repressor-like DNA-binding domains"/>
    <property type="match status" value="1"/>
</dbReference>
<dbReference type="InterPro" id="IPR001387">
    <property type="entry name" value="Cro/C1-type_HTH"/>
</dbReference>
<sequence>MQHFGERLRAARKIKGWSLQDLANQTANSITKQALSKYEAEMMYPSRKILLLLSAALGVKPGYFEGQPVFKLPAFELPRKGNIPSKQIESIREKVKQVLERQLEAESLLNITVRFSNPLKTFPATDESAAASIAAKLLDKWDIGCEPVHNMAGMLETHNIRVIAVDAPVTFDTLSTWLDKVPLIIQHEDRPADVKRYHTLYELGQLLLQVPADADKDSICHTFAAAMLLPGDTLETLLGQRRTTIAMEELICIKEQYGIPVQVIMRHAISKGIIDRKDTTAFFRLLADNRDEAGLGQYTGQEKPVRLDRMIRRLMAEEVIRENHPFRNSVSLVV</sequence>